<gene>
    <name evidence="2" type="ORF">F994_02800</name>
</gene>
<dbReference type="AlphaFoldDB" id="N8Q650"/>
<keyword evidence="1" id="KW-0175">Coiled coil</keyword>
<dbReference type="Proteomes" id="UP000013086">
    <property type="component" value="Unassembled WGS sequence"/>
</dbReference>
<dbReference type="OrthoDB" id="9128719at2"/>
<evidence type="ECO:0000313" key="2">
    <source>
        <dbReference type="EMBL" id="ENU18673.1"/>
    </source>
</evidence>
<evidence type="ECO:0000256" key="1">
    <source>
        <dbReference type="SAM" id="Coils"/>
    </source>
</evidence>
<accession>N8Q650</accession>
<dbReference type="eggNOG" id="ENOG50314VJ">
    <property type="taxonomic scope" value="Bacteria"/>
</dbReference>
<sequence>MTQEQIIQYLPSSNYIEYLRSSPDGVSGLTHMANVQWEDGVERDSWVKIYAGNKPRSLINEMIGYLLGRALKLPMPPRAGFLLIETKILNPNLVNVLSEVDRYRGFTFAWVTEDVKGKNLRIEIDKNPSSLNVMAEYFSSCMKDWEHLANLIAFDDWILNTDRNMGNSIHLPDRTFSLIDHGECMHGGDWKESQLIDYDCPHVGFANNVHIKLLHDKHAPSDLFQYENTMRDLEEAKIQHKNAFQTIESELKLHLYDMIGDEIVETGIEEVPTYLVMETVLDFLRQRAQSLKKFSERYDTFLSSNSITRPLS</sequence>
<feature type="coiled-coil region" evidence="1">
    <location>
        <begin position="223"/>
        <end position="250"/>
    </location>
</feature>
<proteinExistence type="predicted"/>
<comment type="caution">
    <text evidence="2">The sequence shown here is derived from an EMBL/GenBank/DDBJ whole genome shotgun (WGS) entry which is preliminary data.</text>
</comment>
<dbReference type="HOGENOM" id="CLU_081494_0_0_6"/>
<evidence type="ECO:0000313" key="3">
    <source>
        <dbReference type="Proteomes" id="UP000013086"/>
    </source>
</evidence>
<reference evidence="2 3" key="1">
    <citation type="submission" date="2013-02" db="EMBL/GenBank/DDBJ databases">
        <title>The Genome Sequence of Acinetobacter sp. ANC 3994.</title>
        <authorList>
            <consortium name="The Broad Institute Genome Sequencing Platform"/>
            <consortium name="The Broad Institute Genome Sequencing Center for Infectious Disease"/>
            <person name="Cerqueira G."/>
            <person name="Feldgarden M."/>
            <person name="Courvalin P."/>
            <person name="Perichon B."/>
            <person name="Grillot-Courvalin C."/>
            <person name="Clermont D."/>
            <person name="Rocha E."/>
            <person name="Yoon E.-J."/>
            <person name="Nemec A."/>
            <person name="Walker B."/>
            <person name="Young S.K."/>
            <person name="Zeng Q."/>
            <person name="Gargeya S."/>
            <person name="Fitzgerald M."/>
            <person name="Haas B."/>
            <person name="Abouelleil A."/>
            <person name="Alvarado L."/>
            <person name="Arachchi H.M."/>
            <person name="Berlin A.M."/>
            <person name="Chapman S.B."/>
            <person name="Dewar J."/>
            <person name="Goldberg J."/>
            <person name="Griggs A."/>
            <person name="Gujja S."/>
            <person name="Hansen M."/>
            <person name="Howarth C."/>
            <person name="Imamovic A."/>
            <person name="Larimer J."/>
            <person name="McCowan C."/>
            <person name="Murphy C."/>
            <person name="Neiman D."/>
            <person name="Pearson M."/>
            <person name="Priest M."/>
            <person name="Roberts A."/>
            <person name="Saif S."/>
            <person name="Shea T."/>
            <person name="Sisk P."/>
            <person name="Sykes S."/>
            <person name="Wortman J."/>
            <person name="Nusbaum C."/>
            <person name="Birren B."/>
        </authorList>
    </citation>
    <scope>NUCLEOTIDE SEQUENCE [LARGE SCALE GENOMIC DNA]</scope>
    <source>
        <strain evidence="2 3">ANC 3994</strain>
    </source>
</reference>
<organism evidence="2 3">
    <name type="scientific">Acinetobacter bohemicus ANC 3994</name>
    <dbReference type="NCBI Taxonomy" id="1217715"/>
    <lineage>
        <taxon>Bacteria</taxon>
        <taxon>Pseudomonadati</taxon>
        <taxon>Pseudomonadota</taxon>
        <taxon>Gammaproteobacteria</taxon>
        <taxon>Moraxellales</taxon>
        <taxon>Moraxellaceae</taxon>
        <taxon>Acinetobacter</taxon>
    </lineage>
</organism>
<protein>
    <recommendedName>
        <fullName evidence="4">HipA-like C-terminal domain-containing protein</fullName>
    </recommendedName>
</protein>
<dbReference type="PATRIC" id="fig|1217715.3.peg.2737"/>
<evidence type="ECO:0008006" key="4">
    <source>
        <dbReference type="Google" id="ProtNLM"/>
    </source>
</evidence>
<dbReference type="RefSeq" id="WP_004649407.1">
    <property type="nucleotide sequence ID" value="NZ_KB849166.1"/>
</dbReference>
<dbReference type="EMBL" id="APOH01000021">
    <property type="protein sequence ID" value="ENU18673.1"/>
    <property type="molecule type" value="Genomic_DNA"/>
</dbReference>
<name>N8Q650_9GAMM</name>